<reference evidence="2" key="1">
    <citation type="journal article" date="2016" name="Genome Announc.">
        <title>Draft genome sequences of fungus Aspergillus calidoustus.</title>
        <authorList>
            <person name="Horn F."/>
            <person name="Linde J."/>
            <person name="Mattern D.J."/>
            <person name="Walther G."/>
            <person name="Guthke R."/>
            <person name="Scherlach K."/>
            <person name="Martin K."/>
            <person name="Brakhage A.A."/>
            <person name="Petzke L."/>
            <person name="Valiante V."/>
        </authorList>
    </citation>
    <scope>NUCLEOTIDE SEQUENCE [LARGE SCALE GENOMIC DNA]</scope>
    <source>
        <strain evidence="2">SF006504</strain>
    </source>
</reference>
<evidence type="ECO:0000313" key="2">
    <source>
        <dbReference type="Proteomes" id="UP000054771"/>
    </source>
</evidence>
<sequence length="237" mass="26756">MSDTPSSPAPSTGLGRAIPLPTQTLSFHTTFLPAKMNGPDWTGIALTGKVPSLLPKRPRQQADEALNIMADISRTISRAGCANFAIMLGFWAPSASWLLYVRATELANLPSSHTRGSTWIEDIRRKVASYVPHEDLEEMEINNRYSIPWHYPHTGKWMHLSLFVVYRGVPFVVQRDGKLNVDEWRGVIALKEHDEKYKGRYLSPMRLAPSEAVPDIERALKELVRSRVGKVVRRLSR</sequence>
<gene>
    <name evidence="1" type="ORF">ASPCAL12436</name>
</gene>
<proteinExistence type="predicted"/>
<name>A0A0U5GAK0_ASPCI</name>
<keyword evidence="2" id="KW-1185">Reference proteome</keyword>
<dbReference type="EMBL" id="CDMC01000013">
    <property type="protein sequence ID" value="CEL09298.1"/>
    <property type="molecule type" value="Genomic_DNA"/>
</dbReference>
<protein>
    <submittedName>
        <fullName evidence="1">Uncharacterized protein</fullName>
    </submittedName>
</protein>
<dbReference type="OrthoDB" id="4510859at2759"/>
<evidence type="ECO:0000313" key="1">
    <source>
        <dbReference type="EMBL" id="CEL09298.1"/>
    </source>
</evidence>
<accession>A0A0U5GAK0</accession>
<organism evidence="1 2">
    <name type="scientific">Aspergillus calidoustus</name>
    <dbReference type="NCBI Taxonomy" id="454130"/>
    <lineage>
        <taxon>Eukaryota</taxon>
        <taxon>Fungi</taxon>
        <taxon>Dikarya</taxon>
        <taxon>Ascomycota</taxon>
        <taxon>Pezizomycotina</taxon>
        <taxon>Eurotiomycetes</taxon>
        <taxon>Eurotiomycetidae</taxon>
        <taxon>Eurotiales</taxon>
        <taxon>Aspergillaceae</taxon>
        <taxon>Aspergillus</taxon>
        <taxon>Aspergillus subgen. Nidulantes</taxon>
    </lineage>
</organism>
<dbReference type="AlphaFoldDB" id="A0A0U5GAK0"/>
<dbReference type="Proteomes" id="UP000054771">
    <property type="component" value="Unassembled WGS sequence"/>
</dbReference>